<reference evidence="5 6" key="1">
    <citation type="submission" date="2018-08" db="EMBL/GenBank/DDBJ databases">
        <title>A genome reference for cultivated species of the human gut microbiota.</title>
        <authorList>
            <person name="Zou Y."/>
            <person name="Xue W."/>
            <person name="Luo G."/>
        </authorList>
    </citation>
    <scope>NUCLEOTIDE SEQUENCE [LARGE SCALE GENOMIC DNA]</scope>
    <source>
        <strain evidence="4 6">AF39-11</strain>
        <strain evidence="3 5">AM31-10</strain>
    </source>
</reference>
<dbReference type="AlphaFoldDB" id="A0A414G0T2"/>
<evidence type="ECO:0000256" key="1">
    <source>
        <dbReference type="SAM" id="SignalP"/>
    </source>
</evidence>
<dbReference type="EMBL" id="QSJG01000004">
    <property type="protein sequence ID" value="RHD57737.1"/>
    <property type="molecule type" value="Genomic_DNA"/>
</dbReference>
<dbReference type="Pfam" id="PF24125">
    <property type="entry name" value="Cds6_C"/>
    <property type="match status" value="1"/>
</dbReference>
<evidence type="ECO:0000313" key="5">
    <source>
        <dbReference type="Proteomes" id="UP000284361"/>
    </source>
</evidence>
<dbReference type="RefSeq" id="WP_118163497.1">
    <property type="nucleotide sequence ID" value="NZ_JBGKGL010000001.1"/>
</dbReference>
<evidence type="ECO:0000313" key="3">
    <source>
        <dbReference type="EMBL" id="RHD57737.1"/>
    </source>
</evidence>
<evidence type="ECO:0000259" key="2">
    <source>
        <dbReference type="Pfam" id="PF24125"/>
    </source>
</evidence>
<dbReference type="InterPro" id="IPR056203">
    <property type="entry name" value="Cds6_C"/>
</dbReference>
<accession>A0A414G0T2</accession>
<sequence>MAGNNKIMILMKKMLSLFFLLAMCSFVYAGNTVNVVISDGLDNQILKDKIEKKMSLLLSEINEAQASQRNLNFEKLALSPSVTRSLSMLWENTPFMCSESEIVERCLETGSGYQIRNIPLEMKPRGDRPYNDNEYQEAVVSFNKNGDLESFYLSISMNLYLEVIKSNLELTDLRRRQLILDYVEQFRTAYNQKDLGFLEQVFSDDALIITGKVVKRAPMDGIKMPDKITYKKQDKQQYLGNLKRVFATNQTIKVTFDEIEVMRHPVNVDFYGVTLHQGYSSDNYHDDGFLFLLWDFSDESHPQIHVRTWQPDRLNNQRLPKDEIFKLSDFDI</sequence>
<keyword evidence="1" id="KW-0732">Signal</keyword>
<comment type="caution">
    <text evidence="3">The sequence shown here is derived from an EMBL/GenBank/DDBJ whole genome shotgun (WGS) entry which is preliminary data.</text>
</comment>
<dbReference type="EMBL" id="QROI01000008">
    <property type="protein sequence ID" value="RHL15965.1"/>
    <property type="molecule type" value="Genomic_DNA"/>
</dbReference>
<proteinExistence type="predicted"/>
<gene>
    <name evidence="4" type="ORF">DW035_06380</name>
    <name evidence="3" type="ORF">DW789_03225</name>
</gene>
<organism evidence="3 5">
    <name type="scientific">Phocaeicola plebeius</name>
    <dbReference type="NCBI Taxonomy" id="310297"/>
    <lineage>
        <taxon>Bacteria</taxon>
        <taxon>Pseudomonadati</taxon>
        <taxon>Bacteroidota</taxon>
        <taxon>Bacteroidia</taxon>
        <taxon>Bacteroidales</taxon>
        <taxon>Bacteroidaceae</taxon>
        <taxon>Phocaeicola</taxon>
    </lineage>
</organism>
<protein>
    <submittedName>
        <fullName evidence="3">Nuclear transport factor 2 family protein</fullName>
    </submittedName>
</protein>
<dbReference type="InterPro" id="IPR032710">
    <property type="entry name" value="NTF2-like_dom_sf"/>
</dbReference>
<evidence type="ECO:0000313" key="4">
    <source>
        <dbReference type="EMBL" id="RHL15965.1"/>
    </source>
</evidence>
<feature type="domain" description="Cds6 C-terminal" evidence="2">
    <location>
        <begin position="229"/>
        <end position="298"/>
    </location>
</feature>
<feature type="signal peptide" evidence="1">
    <location>
        <begin position="1"/>
        <end position="29"/>
    </location>
</feature>
<dbReference type="SUPFAM" id="SSF54427">
    <property type="entry name" value="NTF2-like"/>
    <property type="match status" value="1"/>
</dbReference>
<feature type="chain" id="PRO_5036349937" evidence="1">
    <location>
        <begin position="30"/>
        <end position="332"/>
    </location>
</feature>
<evidence type="ECO:0000313" key="6">
    <source>
        <dbReference type="Proteomes" id="UP000284916"/>
    </source>
</evidence>
<dbReference type="Proteomes" id="UP000284361">
    <property type="component" value="Unassembled WGS sequence"/>
</dbReference>
<name>A0A414G0T2_9BACT</name>
<dbReference type="Proteomes" id="UP000284916">
    <property type="component" value="Unassembled WGS sequence"/>
</dbReference>